<name>A0A9X0HJU6_SOLP1</name>
<organism evidence="4 5">
    <name type="scientific">Solirubrum puertoriconensis</name>
    <dbReference type="NCBI Taxonomy" id="1751427"/>
    <lineage>
        <taxon>Bacteria</taxon>
        <taxon>Pseudomonadati</taxon>
        <taxon>Bacteroidota</taxon>
        <taxon>Cytophagia</taxon>
        <taxon>Cytophagales</taxon>
    </lineage>
</organism>
<keyword evidence="1" id="KW-0808">Transferase</keyword>
<dbReference type="Proteomes" id="UP000054223">
    <property type="component" value="Unassembled WGS sequence"/>
</dbReference>
<proteinExistence type="predicted"/>
<dbReference type="Gene3D" id="3.40.630.30">
    <property type="match status" value="1"/>
</dbReference>
<evidence type="ECO:0000313" key="5">
    <source>
        <dbReference type="Proteomes" id="UP000054223"/>
    </source>
</evidence>
<keyword evidence="2" id="KW-0012">Acyltransferase</keyword>
<feature type="domain" description="N-acetyltransferase" evidence="3">
    <location>
        <begin position="1"/>
        <end position="137"/>
    </location>
</feature>
<reference evidence="4 5" key="1">
    <citation type="submission" date="2015-11" db="EMBL/GenBank/DDBJ databases">
        <title>Solirubrum puertoriconensis gen. nov. an environmental bacteria isolated in Puerto Rico.</title>
        <authorList>
            <person name="Cuebas-Irizarry M.F."/>
            <person name="Montalvo-Rodriguez R."/>
        </authorList>
    </citation>
    <scope>NUCLEOTIDE SEQUENCE [LARGE SCALE GENOMIC DNA]</scope>
    <source>
        <strain evidence="4 5">MC1A</strain>
    </source>
</reference>
<dbReference type="SUPFAM" id="SSF55729">
    <property type="entry name" value="Acyl-CoA N-acyltransferases (Nat)"/>
    <property type="match status" value="1"/>
</dbReference>
<dbReference type="EMBL" id="LNAL01000008">
    <property type="protein sequence ID" value="KUG07098.1"/>
    <property type="molecule type" value="Genomic_DNA"/>
</dbReference>
<dbReference type="AlphaFoldDB" id="A0A9X0HJU6"/>
<dbReference type="Pfam" id="PF13673">
    <property type="entry name" value="Acetyltransf_10"/>
    <property type="match status" value="1"/>
</dbReference>
<dbReference type="PANTHER" id="PTHR43877">
    <property type="entry name" value="AMINOALKYLPHOSPHONATE N-ACETYLTRANSFERASE-RELATED-RELATED"/>
    <property type="match status" value="1"/>
</dbReference>
<evidence type="ECO:0000313" key="4">
    <source>
        <dbReference type="EMBL" id="KUG07098.1"/>
    </source>
</evidence>
<protein>
    <submittedName>
        <fullName evidence="4">GNAT family acetyltransferase</fullName>
    </submittedName>
</protein>
<dbReference type="InterPro" id="IPR050832">
    <property type="entry name" value="Bact_Acetyltransf"/>
</dbReference>
<dbReference type="PROSITE" id="PS51186">
    <property type="entry name" value="GNAT"/>
    <property type="match status" value="1"/>
</dbReference>
<evidence type="ECO:0000256" key="2">
    <source>
        <dbReference type="ARBA" id="ARBA00023315"/>
    </source>
</evidence>
<dbReference type="CDD" id="cd04301">
    <property type="entry name" value="NAT_SF"/>
    <property type="match status" value="1"/>
</dbReference>
<gene>
    <name evidence="4" type="ORF">ASU33_04290</name>
</gene>
<keyword evidence="5" id="KW-1185">Reference proteome</keyword>
<evidence type="ECO:0000259" key="3">
    <source>
        <dbReference type="PROSITE" id="PS51186"/>
    </source>
</evidence>
<accession>A0A9X0HJU6</accession>
<comment type="caution">
    <text evidence="4">The sequence shown here is derived from an EMBL/GenBank/DDBJ whole genome shotgun (WGS) entry which is preliminary data.</text>
</comment>
<dbReference type="OrthoDB" id="1178186at2"/>
<dbReference type="GO" id="GO:0016747">
    <property type="term" value="F:acyltransferase activity, transferring groups other than amino-acyl groups"/>
    <property type="evidence" value="ECO:0007669"/>
    <property type="project" value="InterPro"/>
</dbReference>
<dbReference type="InterPro" id="IPR000182">
    <property type="entry name" value="GNAT_dom"/>
</dbReference>
<evidence type="ECO:0000256" key="1">
    <source>
        <dbReference type="ARBA" id="ARBA00022679"/>
    </source>
</evidence>
<dbReference type="InterPro" id="IPR016181">
    <property type="entry name" value="Acyl_CoA_acyltransferase"/>
</dbReference>
<sequence length="141" mass="15969">MQAEIRRISAADTYPLRHQVLWPDKPLEYVHVPHDAEGYHFGAYRHGELVSVVSLFVQGREARFRKFATRPDQQGQGIGSALLRHLMAEAARLGAEELWCDARQEAAGFYQKFGFATEGSTFYKGTIPYVRMRCALPQPTA</sequence>